<dbReference type="PROSITE" id="PS51886">
    <property type="entry name" value="TLDC"/>
    <property type="match status" value="1"/>
</dbReference>
<dbReference type="InterPro" id="IPR006571">
    <property type="entry name" value="TLDc_dom"/>
</dbReference>
<dbReference type="Pfam" id="PF00566">
    <property type="entry name" value="RabGAP-TBC"/>
    <property type="match status" value="1"/>
</dbReference>
<comment type="subcellular location">
    <subcellularLocation>
        <location evidence="1">Cytoplasmic vesicle membrane</location>
    </subcellularLocation>
    <subcellularLocation>
        <location evidence="2">Endomembrane system</location>
        <topology evidence="2">Peripheral membrane protein</topology>
    </subcellularLocation>
    <subcellularLocation>
        <location evidence="8">Synapse</location>
    </subcellularLocation>
</comment>
<reference evidence="10" key="3">
    <citation type="submission" date="2025-09" db="UniProtKB">
        <authorList>
            <consortium name="Ensembl"/>
        </authorList>
    </citation>
    <scope>IDENTIFICATION</scope>
</reference>
<reference evidence="10" key="1">
    <citation type="submission" date="2020-02" db="EMBL/GenBank/DDBJ databases">
        <authorList>
            <person name="Enbody D E."/>
            <person name="Pettersson E M."/>
        </authorList>
    </citation>
    <scope>NUCLEOTIDE SEQUENCE [LARGE SCALE GENOMIC DNA]</scope>
</reference>
<evidence type="ECO:0000256" key="2">
    <source>
        <dbReference type="ARBA" id="ARBA00004184"/>
    </source>
</evidence>
<evidence type="ECO:0000256" key="4">
    <source>
        <dbReference type="ARBA" id="ARBA00014206"/>
    </source>
</evidence>
<organism evidence="10 11">
    <name type="scientific">Geospiza parvula</name>
    <name type="common">Small tree-finch</name>
    <name type="synonym">Camarhynchus parvulus</name>
    <dbReference type="NCBI Taxonomy" id="87175"/>
    <lineage>
        <taxon>Eukaryota</taxon>
        <taxon>Metazoa</taxon>
        <taxon>Chordata</taxon>
        <taxon>Craniata</taxon>
        <taxon>Vertebrata</taxon>
        <taxon>Euteleostomi</taxon>
        <taxon>Archelosauria</taxon>
        <taxon>Archosauria</taxon>
        <taxon>Dinosauria</taxon>
        <taxon>Saurischia</taxon>
        <taxon>Theropoda</taxon>
        <taxon>Coelurosauria</taxon>
        <taxon>Aves</taxon>
        <taxon>Neognathae</taxon>
        <taxon>Neoaves</taxon>
        <taxon>Telluraves</taxon>
        <taxon>Australaves</taxon>
        <taxon>Passeriformes</taxon>
        <taxon>Thraupidae</taxon>
        <taxon>Camarhynchus</taxon>
    </lineage>
</organism>
<dbReference type="SMART" id="SM00584">
    <property type="entry name" value="TLDc"/>
    <property type="match status" value="1"/>
</dbReference>
<dbReference type="Proteomes" id="UP000694382">
    <property type="component" value="Chromosome 18"/>
</dbReference>
<dbReference type="Ensembl" id="ENSCPVT00000003482.2">
    <property type="protein sequence ID" value="ENSCPVP00000003354.2"/>
    <property type="gene ID" value="ENSCPVG00000002463.2"/>
</dbReference>
<evidence type="ECO:0000313" key="10">
    <source>
        <dbReference type="Ensembl" id="ENSCPVP00000003354.2"/>
    </source>
</evidence>
<dbReference type="GO" id="GO:0012505">
    <property type="term" value="C:endomembrane system"/>
    <property type="evidence" value="ECO:0007669"/>
    <property type="project" value="UniProtKB-SubCell"/>
</dbReference>
<dbReference type="PANTHER" id="PTHR23354:SF124">
    <property type="entry name" value="TBC1 DOMAIN FAMILY MEMBER 24"/>
    <property type="match status" value="1"/>
</dbReference>
<accession>A0A8U8AZQ8</accession>
<proteinExistence type="predicted"/>
<sequence>DTSPGRGCGPFVDWAKMPEPRGPELKRLAREGCWAGSHAGRARLYPRLIQRVSCRLVTPDALVYRDVAGRLFGKRSVSSHPLPEFLEGCPVPTYCLSPHGVTALKKILICVGALFPDITHSPLLPALAALLLHYSEDEAQCFESLSRLIASNAPHAAYIDQSFLAHQASCMTFGDLASKHCPAAHKLIAGAAANVLEVYSEWLSWLFPGLPLAYAVRVLDVFLLEGQKVLYRIALALLKQFRLSAAPAGPQGSDVKAELQAFVSNIAQHVSVDKLLERAFGIRLFSRKEIWLLHMANRKALVERGITVVPSFHLAVDMQKFSSSTVTAQEMRLVWSWLPESFSLFPPLLLFSTSQDGCSLQRFYTCCEGYEPTVLLIKTTEGEVCGAFLSSDWAERKKSGATSGFFGTGECFVRPEAERYEWVLIQKPELAKAVPPKHLAVPSAQGRGRLSPFLATRHFLLPSKTASMFMSGSRDGIVIGGGGGQALSLDASLLRGHTERCETFDNPPLCQENFQVQLLEVWGFQSDTPTKQGWDAN</sequence>
<dbReference type="InterPro" id="IPR000195">
    <property type="entry name" value="Rab-GAP-TBC_dom"/>
</dbReference>
<reference evidence="10" key="2">
    <citation type="submission" date="2025-08" db="UniProtKB">
        <authorList>
            <consortium name="Ensembl"/>
        </authorList>
    </citation>
    <scope>IDENTIFICATION</scope>
</reference>
<evidence type="ECO:0000256" key="5">
    <source>
        <dbReference type="ARBA" id="ARBA00023018"/>
    </source>
</evidence>
<evidence type="ECO:0000256" key="8">
    <source>
        <dbReference type="ARBA" id="ARBA00034103"/>
    </source>
</evidence>
<dbReference type="Pfam" id="PF07534">
    <property type="entry name" value="TLD"/>
    <property type="match status" value="2"/>
</dbReference>
<evidence type="ECO:0000256" key="1">
    <source>
        <dbReference type="ARBA" id="ARBA00004156"/>
    </source>
</evidence>
<accession>A0A8C3MA76</accession>
<protein>
    <recommendedName>
        <fullName evidence="4">TBC1 domain family member 24</fullName>
    </recommendedName>
</protein>
<dbReference type="AlphaFoldDB" id="A0A8C3MA76"/>
<evidence type="ECO:0000313" key="11">
    <source>
        <dbReference type="Proteomes" id="UP000694382"/>
    </source>
</evidence>
<dbReference type="InterPro" id="IPR035969">
    <property type="entry name" value="Rab-GAP_TBC_sf"/>
</dbReference>
<keyword evidence="6" id="KW-0472">Membrane</keyword>
<dbReference type="GO" id="GO:0030659">
    <property type="term" value="C:cytoplasmic vesicle membrane"/>
    <property type="evidence" value="ECO:0007669"/>
    <property type="project" value="UniProtKB-SubCell"/>
</dbReference>
<evidence type="ECO:0000256" key="7">
    <source>
        <dbReference type="ARBA" id="ARBA00023329"/>
    </source>
</evidence>
<evidence type="ECO:0000256" key="3">
    <source>
        <dbReference type="ARBA" id="ARBA00011546"/>
    </source>
</evidence>
<dbReference type="GO" id="GO:0045202">
    <property type="term" value="C:synapse"/>
    <property type="evidence" value="ECO:0007669"/>
    <property type="project" value="UniProtKB-SubCell"/>
</dbReference>
<dbReference type="PANTHER" id="PTHR23354">
    <property type="entry name" value="NUCLEOLAR PROTEIN 7/ESTROGEN RECEPTOR COACTIVATOR-RELATED"/>
    <property type="match status" value="1"/>
</dbReference>
<dbReference type="Gene3D" id="1.10.472.80">
    <property type="entry name" value="Ypt/Rab-GAP domain of gyp1p, domain 3"/>
    <property type="match status" value="1"/>
</dbReference>
<evidence type="ECO:0000256" key="6">
    <source>
        <dbReference type="ARBA" id="ARBA00023136"/>
    </source>
</evidence>
<keyword evidence="11" id="KW-1185">Reference proteome</keyword>
<keyword evidence="7" id="KW-0968">Cytoplasmic vesicle</keyword>
<evidence type="ECO:0000256" key="9">
    <source>
        <dbReference type="ARBA" id="ARBA00046245"/>
    </source>
</evidence>
<dbReference type="SUPFAM" id="SSF47923">
    <property type="entry name" value="Ypt/Rab-GAP domain of gyp1p"/>
    <property type="match status" value="2"/>
</dbReference>
<name>A0A8C3MA76_GEOPR</name>
<comment type="function">
    <text evidence="9">May act as a GTPase-activating protein for Rab family protein(s). Involved in neuronal projections development, probably through a negative modulation of ARF6 function. Involved in the regulation of synaptic vesicle trafficking.</text>
</comment>
<comment type="subunit">
    <text evidence="3">Interacts with ARF6.</text>
</comment>
<keyword evidence="5" id="KW-0770">Synapse</keyword>